<name>A0AAV3PDN4_LITER</name>
<comment type="caution">
    <text evidence="2">The sequence shown here is derived from an EMBL/GenBank/DDBJ whole genome shotgun (WGS) entry which is preliminary data.</text>
</comment>
<feature type="region of interest" description="Disordered" evidence="1">
    <location>
        <begin position="1"/>
        <end position="31"/>
    </location>
</feature>
<dbReference type="EMBL" id="BAABME010001302">
    <property type="protein sequence ID" value="GAA0148806.1"/>
    <property type="molecule type" value="Genomic_DNA"/>
</dbReference>
<reference evidence="2 3" key="1">
    <citation type="submission" date="2024-01" db="EMBL/GenBank/DDBJ databases">
        <title>The complete chloroplast genome sequence of Lithospermum erythrorhizon: insights into the phylogenetic relationship among Boraginaceae species and the maternal lineages of purple gromwells.</title>
        <authorList>
            <person name="Okada T."/>
            <person name="Watanabe K."/>
        </authorList>
    </citation>
    <scope>NUCLEOTIDE SEQUENCE [LARGE SCALE GENOMIC DNA]</scope>
</reference>
<sequence>MNTLVRNTTLGLSRRGDDYEPLDQSGDDYDEKGSNYFSRPKYHHNKNQMNILHSVSYRLDRARKRHVFLQTYKLSPMNSSRKSVKTNGKLKKIVTKVTCLVSSIVRSCKSSSAICSTSPSRVMRCC</sequence>
<gene>
    <name evidence="2" type="ORF">LIER_08145</name>
</gene>
<feature type="compositionally biased region" description="Acidic residues" evidence="1">
    <location>
        <begin position="19"/>
        <end position="30"/>
    </location>
</feature>
<accession>A0AAV3PDN4</accession>
<organism evidence="2 3">
    <name type="scientific">Lithospermum erythrorhizon</name>
    <name type="common">Purple gromwell</name>
    <name type="synonym">Lithospermum officinale var. erythrorhizon</name>
    <dbReference type="NCBI Taxonomy" id="34254"/>
    <lineage>
        <taxon>Eukaryota</taxon>
        <taxon>Viridiplantae</taxon>
        <taxon>Streptophyta</taxon>
        <taxon>Embryophyta</taxon>
        <taxon>Tracheophyta</taxon>
        <taxon>Spermatophyta</taxon>
        <taxon>Magnoliopsida</taxon>
        <taxon>eudicotyledons</taxon>
        <taxon>Gunneridae</taxon>
        <taxon>Pentapetalae</taxon>
        <taxon>asterids</taxon>
        <taxon>lamiids</taxon>
        <taxon>Boraginales</taxon>
        <taxon>Boraginaceae</taxon>
        <taxon>Boraginoideae</taxon>
        <taxon>Lithospermeae</taxon>
        <taxon>Lithospermum</taxon>
    </lineage>
</organism>
<dbReference type="AlphaFoldDB" id="A0AAV3PDN4"/>
<evidence type="ECO:0000313" key="2">
    <source>
        <dbReference type="EMBL" id="GAA0148806.1"/>
    </source>
</evidence>
<protein>
    <submittedName>
        <fullName evidence="2">Uncharacterized protein</fullName>
    </submittedName>
</protein>
<feature type="compositionally biased region" description="Polar residues" evidence="1">
    <location>
        <begin position="1"/>
        <end position="11"/>
    </location>
</feature>
<keyword evidence="3" id="KW-1185">Reference proteome</keyword>
<proteinExistence type="predicted"/>
<dbReference type="Proteomes" id="UP001454036">
    <property type="component" value="Unassembled WGS sequence"/>
</dbReference>
<evidence type="ECO:0000313" key="3">
    <source>
        <dbReference type="Proteomes" id="UP001454036"/>
    </source>
</evidence>
<evidence type="ECO:0000256" key="1">
    <source>
        <dbReference type="SAM" id="MobiDB-lite"/>
    </source>
</evidence>